<dbReference type="Pfam" id="PF00487">
    <property type="entry name" value="FA_desaturase"/>
    <property type="match status" value="1"/>
</dbReference>
<dbReference type="InterPro" id="IPR005804">
    <property type="entry name" value="FA_desaturase_dom"/>
</dbReference>
<protein>
    <recommendedName>
        <fullName evidence="12">Fatty acid desaturase domain-containing protein</fullName>
    </recommendedName>
</protein>
<dbReference type="GO" id="GO:0005789">
    <property type="term" value="C:endoplasmic reticulum membrane"/>
    <property type="evidence" value="ECO:0007669"/>
    <property type="project" value="TreeGrafter"/>
</dbReference>
<evidence type="ECO:0000256" key="4">
    <source>
        <dbReference type="ARBA" id="ARBA00022832"/>
    </source>
</evidence>
<evidence type="ECO:0000256" key="3">
    <source>
        <dbReference type="ARBA" id="ARBA00022692"/>
    </source>
</evidence>
<comment type="subcellular location">
    <subcellularLocation>
        <location evidence="1">Membrane</location>
        <topology evidence="1">Multi-pass membrane protein</topology>
    </subcellularLocation>
</comment>
<evidence type="ECO:0000256" key="8">
    <source>
        <dbReference type="ARBA" id="ARBA00023098"/>
    </source>
</evidence>
<keyword evidence="8" id="KW-0443">Lipid metabolism</keyword>
<dbReference type="PANTHER" id="PTHR11351">
    <property type="entry name" value="ACYL-COA DESATURASE"/>
    <property type="match status" value="1"/>
</dbReference>
<dbReference type="GO" id="GO:0004768">
    <property type="term" value="F:stearoyl-CoA 9-desaturase activity"/>
    <property type="evidence" value="ECO:0007669"/>
    <property type="project" value="TreeGrafter"/>
</dbReference>
<feature type="compositionally biased region" description="Low complexity" evidence="10">
    <location>
        <begin position="438"/>
        <end position="462"/>
    </location>
</feature>
<dbReference type="PANTHER" id="PTHR11351:SF101">
    <property type="entry name" value="FATTY ACID DESATURASE DOMAIN-CONTAINING PROTEIN"/>
    <property type="match status" value="1"/>
</dbReference>
<dbReference type="GO" id="GO:0005506">
    <property type="term" value="F:iron ion binding"/>
    <property type="evidence" value="ECO:0007669"/>
    <property type="project" value="TreeGrafter"/>
</dbReference>
<keyword evidence="3 11" id="KW-0812">Transmembrane</keyword>
<proteinExistence type="inferred from homology"/>
<evidence type="ECO:0000313" key="13">
    <source>
        <dbReference type="EnsemblProtists" id="EOD18174"/>
    </source>
</evidence>
<keyword evidence="9 11" id="KW-0472">Membrane</keyword>
<dbReference type="EnsemblProtists" id="EOD18174">
    <property type="protein sequence ID" value="EOD18174"/>
    <property type="gene ID" value="EMIHUDRAFT_196284"/>
</dbReference>
<reference evidence="13" key="2">
    <citation type="submission" date="2024-10" db="UniProtKB">
        <authorList>
            <consortium name="EnsemblProtists"/>
        </authorList>
    </citation>
    <scope>IDENTIFICATION</scope>
</reference>
<evidence type="ECO:0000256" key="10">
    <source>
        <dbReference type="SAM" id="MobiDB-lite"/>
    </source>
</evidence>
<dbReference type="KEGG" id="ehx:EMIHUDRAFT_196284"/>
<dbReference type="HOGENOM" id="CLU_580669_0_0_1"/>
<organism evidence="13 14">
    <name type="scientific">Emiliania huxleyi (strain CCMP1516)</name>
    <dbReference type="NCBI Taxonomy" id="280463"/>
    <lineage>
        <taxon>Eukaryota</taxon>
        <taxon>Haptista</taxon>
        <taxon>Haptophyta</taxon>
        <taxon>Prymnesiophyceae</taxon>
        <taxon>Isochrysidales</taxon>
        <taxon>Noelaerhabdaceae</taxon>
        <taxon>Emiliania</taxon>
    </lineage>
</organism>
<dbReference type="InterPro" id="IPR015876">
    <property type="entry name" value="Acyl-CoA_DS"/>
</dbReference>
<dbReference type="AlphaFoldDB" id="A0A0D3J3T9"/>
<evidence type="ECO:0000256" key="6">
    <source>
        <dbReference type="ARBA" id="ARBA00023002"/>
    </source>
</evidence>
<keyword evidence="6" id="KW-0560">Oxidoreductase</keyword>
<accession>A0A0D3J3T9</accession>
<dbReference type="GeneID" id="19046175"/>
<dbReference type="GO" id="GO:0006636">
    <property type="term" value="P:unsaturated fatty acid biosynthetic process"/>
    <property type="evidence" value="ECO:0007669"/>
    <property type="project" value="TreeGrafter"/>
</dbReference>
<feature type="transmembrane region" description="Helical" evidence="11">
    <location>
        <begin position="69"/>
        <end position="86"/>
    </location>
</feature>
<feature type="transmembrane region" description="Helical" evidence="11">
    <location>
        <begin position="92"/>
        <end position="112"/>
    </location>
</feature>
<feature type="region of interest" description="Disordered" evidence="10">
    <location>
        <begin position="438"/>
        <end position="471"/>
    </location>
</feature>
<keyword evidence="7" id="KW-0408">Iron</keyword>
<evidence type="ECO:0000256" key="2">
    <source>
        <dbReference type="ARBA" id="ARBA00009295"/>
    </source>
</evidence>
<keyword evidence="4" id="KW-0276">Fatty acid metabolism</keyword>
<comment type="similarity">
    <text evidence="2">Belongs to the fatty acid desaturase type 1 family.</text>
</comment>
<evidence type="ECO:0000256" key="1">
    <source>
        <dbReference type="ARBA" id="ARBA00004141"/>
    </source>
</evidence>
<evidence type="ECO:0000256" key="7">
    <source>
        <dbReference type="ARBA" id="ARBA00023004"/>
    </source>
</evidence>
<evidence type="ECO:0000313" key="14">
    <source>
        <dbReference type="Proteomes" id="UP000013827"/>
    </source>
</evidence>
<feature type="transmembrane region" description="Helical" evidence="11">
    <location>
        <begin position="166"/>
        <end position="189"/>
    </location>
</feature>
<keyword evidence="14" id="KW-1185">Reference proteome</keyword>
<dbReference type="RefSeq" id="XP_005770603.1">
    <property type="nucleotide sequence ID" value="XM_005770546.1"/>
</dbReference>
<dbReference type="eggNOG" id="KOG1600">
    <property type="taxonomic scope" value="Eukaryota"/>
</dbReference>
<dbReference type="Proteomes" id="UP000013827">
    <property type="component" value="Unassembled WGS sequence"/>
</dbReference>
<keyword evidence="5 11" id="KW-1133">Transmembrane helix</keyword>
<evidence type="ECO:0000259" key="12">
    <source>
        <dbReference type="Pfam" id="PF00487"/>
    </source>
</evidence>
<evidence type="ECO:0000256" key="5">
    <source>
        <dbReference type="ARBA" id="ARBA00022989"/>
    </source>
</evidence>
<evidence type="ECO:0000256" key="9">
    <source>
        <dbReference type="ARBA" id="ARBA00023136"/>
    </source>
</evidence>
<evidence type="ECO:0000256" key="11">
    <source>
        <dbReference type="SAM" id="Phobius"/>
    </source>
</evidence>
<sequence>MSSAWTNSTAPGPDADESSMANMFVLVAAMSGLVYTAAVDKSEGDAVPATLAMKQGHTVATPIWNGMRLYFYVAAIILVAPSLYLISYLSGFALAVAAITGALAVKSGLSIIRADFELAKARPSREVDVFARTLNTGQKFFLVVIIPAWFASSAGGLASATTCPNLLLTMAAWLLVAFFKVGICMSTLLHRYAAHAAFKVGPVTNLVLGVLSCLAYQGGPLWWASKHRAHHKFCDTTSRDPHSPKLVGIANAFLFFLAGDSPDSTRSMLGVDEEFVPRHMDTPAMRVIDSLNFVFPLIEFYVATRLFGPPGLLVAWTSSWICCISTLWFNIRNHPDGEAEAKKLRPEPEHLKFRRMSDRSKDCDSTDEAVDIGGALLFVFLDVCGSIFVPLIGEGTHDHHHSHPELAQRPGLDFPQYFVYGLEMLGLARSVRTLDKLSASSDSFRSSSSSQRSSSSERPSMSDTKASSKSD</sequence>
<reference evidence="14" key="1">
    <citation type="journal article" date="2013" name="Nature">
        <title>Pan genome of the phytoplankton Emiliania underpins its global distribution.</title>
        <authorList>
            <person name="Read B.A."/>
            <person name="Kegel J."/>
            <person name="Klute M.J."/>
            <person name="Kuo A."/>
            <person name="Lefebvre S.C."/>
            <person name="Maumus F."/>
            <person name="Mayer C."/>
            <person name="Miller J."/>
            <person name="Monier A."/>
            <person name="Salamov A."/>
            <person name="Young J."/>
            <person name="Aguilar M."/>
            <person name="Claverie J.M."/>
            <person name="Frickenhaus S."/>
            <person name="Gonzalez K."/>
            <person name="Herman E.K."/>
            <person name="Lin Y.C."/>
            <person name="Napier J."/>
            <person name="Ogata H."/>
            <person name="Sarno A.F."/>
            <person name="Shmutz J."/>
            <person name="Schroeder D."/>
            <person name="de Vargas C."/>
            <person name="Verret F."/>
            <person name="von Dassow P."/>
            <person name="Valentin K."/>
            <person name="Van de Peer Y."/>
            <person name="Wheeler G."/>
            <person name="Dacks J.B."/>
            <person name="Delwiche C.F."/>
            <person name="Dyhrman S.T."/>
            <person name="Glockner G."/>
            <person name="John U."/>
            <person name="Richards T."/>
            <person name="Worden A.Z."/>
            <person name="Zhang X."/>
            <person name="Grigoriev I.V."/>
            <person name="Allen A.E."/>
            <person name="Bidle K."/>
            <person name="Borodovsky M."/>
            <person name="Bowler C."/>
            <person name="Brownlee C."/>
            <person name="Cock J.M."/>
            <person name="Elias M."/>
            <person name="Gladyshev V.N."/>
            <person name="Groth M."/>
            <person name="Guda C."/>
            <person name="Hadaegh A."/>
            <person name="Iglesias-Rodriguez M.D."/>
            <person name="Jenkins J."/>
            <person name="Jones B.M."/>
            <person name="Lawson T."/>
            <person name="Leese F."/>
            <person name="Lindquist E."/>
            <person name="Lobanov A."/>
            <person name="Lomsadze A."/>
            <person name="Malik S.B."/>
            <person name="Marsh M.E."/>
            <person name="Mackinder L."/>
            <person name="Mock T."/>
            <person name="Mueller-Roeber B."/>
            <person name="Pagarete A."/>
            <person name="Parker M."/>
            <person name="Probert I."/>
            <person name="Quesneville H."/>
            <person name="Raines C."/>
            <person name="Rensing S.A."/>
            <person name="Riano-Pachon D.M."/>
            <person name="Richier S."/>
            <person name="Rokitta S."/>
            <person name="Shiraiwa Y."/>
            <person name="Soanes D.M."/>
            <person name="van der Giezen M."/>
            <person name="Wahlund T.M."/>
            <person name="Williams B."/>
            <person name="Wilson W."/>
            <person name="Wolfe G."/>
            <person name="Wurch L.L."/>
        </authorList>
    </citation>
    <scope>NUCLEOTIDE SEQUENCE</scope>
</reference>
<dbReference type="PaxDb" id="2903-EOD18174"/>
<name>A0A0D3J3T9_EMIH1</name>
<feature type="transmembrane region" description="Helical" evidence="11">
    <location>
        <begin position="140"/>
        <end position="160"/>
    </location>
</feature>
<feature type="domain" description="Fatty acid desaturase" evidence="12">
    <location>
        <begin position="170"/>
        <end position="334"/>
    </location>
</feature>
<feature type="transmembrane region" description="Helical" evidence="11">
    <location>
        <begin position="20"/>
        <end position="38"/>
    </location>
</feature>